<evidence type="ECO:0000256" key="5">
    <source>
        <dbReference type="ARBA" id="ARBA00013254"/>
    </source>
</evidence>
<dbReference type="AlphaFoldDB" id="A0A318HAU7"/>
<accession>A0A318HAU7</accession>
<evidence type="ECO:0000256" key="6">
    <source>
        <dbReference type="ARBA" id="ARBA00022801"/>
    </source>
</evidence>
<dbReference type="EC" id="3.1.1.23" evidence="5"/>
<feature type="domain" description="Serine aminopeptidase S33" evidence="8">
    <location>
        <begin position="38"/>
        <end position="271"/>
    </location>
</feature>
<dbReference type="PANTHER" id="PTHR11614">
    <property type="entry name" value="PHOSPHOLIPASE-RELATED"/>
    <property type="match status" value="1"/>
</dbReference>
<comment type="caution">
    <text evidence="9">The sequence shown here is derived from an EMBL/GenBank/DDBJ whole genome shotgun (WGS) entry which is preliminary data.</text>
</comment>
<dbReference type="InterPro" id="IPR029058">
    <property type="entry name" value="AB_hydrolase_fold"/>
</dbReference>
<reference evidence="10" key="1">
    <citation type="submission" date="2018-05" db="EMBL/GenBank/DDBJ databases">
        <authorList>
            <person name="Deangelis K."/>
            <person name="Huntemann M."/>
            <person name="Clum A."/>
            <person name="Pillay M."/>
            <person name="Palaniappan K."/>
            <person name="Varghese N."/>
            <person name="Mikhailova N."/>
            <person name="Stamatis D."/>
            <person name="Reddy T."/>
            <person name="Daum C."/>
            <person name="Shapiro N."/>
            <person name="Ivanova N."/>
            <person name="Kyrpides N."/>
            <person name="Woyke T."/>
        </authorList>
    </citation>
    <scope>NUCLEOTIDE SEQUENCE [LARGE SCALE GENOMIC DNA]</scope>
    <source>
        <strain evidence="10">GAS496</strain>
    </source>
</reference>
<evidence type="ECO:0000256" key="1">
    <source>
        <dbReference type="ARBA" id="ARBA00001613"/>
    </source>
</evidence>
<comment type="subcellular location">
    <subcellularLocation>
        <location evidence="2">Secreted</location>
        <location evidence="2">Cell wall</location>
    </subcellularLocation>
</comment>
<proteinExistence type="inferred from homology"/>
<protein>
    <recommendedName>
        <fullName evidence="7">Monoacylglycerol lipase</fullName>
        <ecNumber evidence="5">3.1.1.23</ecNumber>
    </recommendedName>
</protein>
<keyword evidence="10" id="KW-1185">Reference proteome</keyword>
<gene>
    <name evidence="9" type="ORF">C8E89_120112</name>
</gene>
<dbReference type="GO" id="GO:0047372">
    <property type="term" value="F:monoacylglycerol lipase activity"/>
    <property type="evidence" value="ECO:0007669"/>
    <property type="project" value="UniProtKB-EC"/>
</dbReference>
<dbReference type="FunFam" id="3.40.50.1820:FF:000117">
    <property type="entry name" value="Monoglyceride lipase, putative"/>
    <property type="match status" value="1"/>
</dbReference>
<evidence type="ECO:0000256" key="4">
    <source>
        <dbReference type="ARBA" id="ARBA00010088"/>
    </source>
</evidence>
<dbReference type="Pfam" id="PF12146">
    <property type="entry name" value="Hydrolase_4"/>
    <property type="match status" value="1"/>
</dbReference>
<name>A0A318HAU7_9MYCO</name>
<evidence type="ECO:0000259" key="8">
    <source>
        <dbReference type="Pfam" id="PF12146"/>
    </source>
</evidence>
<evidence type="ECO:0000313" key="10">
    <source>
        <dbReference type="Proteomes" id="UP000247781"/>
    </source>
</evidence>
<dbReference type="OrthoDB" id="9806902at2"/>
<evidence type="ECO:0000256" key="3">
    <source>
        <dbReference type="ARBA" id="ARBA00008645"/>
    </source>
</evidence>
<dbReference type="InterPro" id="IPR051044">
    <property type="entry name" value="MAG_DAG_Lipase"/>
</dbReference>
<evidence type="ECO:0000256" key="2">
    <source>
        <dbReference type="ARBA" id="ARBA00004191"/>
    </source>
</evidence>
<dbReference type="PRINTS" id="PR00111">
    <property type="entry name" value="ABHYDROLASE"/>
</dbReference>
<reference evidence="9 10" key="2">
    <citation type="submission" date="2018-06" db="EMBL/GenBank/DDBJ databases">
        <title>Sequencing of bacterial isolates from soil warming experiment in Harvard Forest, Massachusetts, USA.</title>
        <authorList>
            <person name="Deangelis K.PhD."/>
        </authorList>
    </citation>
    <scope>NUCLEOTIDE SEQUENCE [LARGE SCALE GENOMIC DNA]</scope>
    <source>
        <strain evidence="9 10">GAS496</strain>
    </source>
</reference>
<dbReference type="InterPro" id="IPR002410">
    <property type="entry name" value="Peptidase_S33"/>
</dbReference>
<dbReference type="InterPro" id="IPR000073">
    <property type="entry name" value="AB_hydrolase_1"/>
</dbReference>
<evidence type="ECO:0000313" key="9">
    <source>
        <dbReference type="EMBL" id="PXX04373.1"/>
    </source>
</evidence>
<dbReference type="GO" id="GO:0004177">
    <property type="term" value="F:aminopeptidase activity"/>
    <property type="evidence" value="ECO:0007669"/>
    <property type="project" value="UniProtKB-EC"/>
</dbReference>
<evidence type="ECO:0000256" key="7">
    <source>
        <dbReference type="ARBA" id="ARBA00071261"/>
    </source>
</evidence>
<organism evidence="9 10">
    <name type="scientific">Mycolicibacterium moriokaense</name>
    <dbReference type="NCBI Taxonomy" id="39691"/>
    <lineage>
        <taxon>Bacteria</taxon>
        <taxon>Bacillati</taxon>
        <taxon>Actinomycetota</taxon>
        <taxon>Actinomycetes</taxon>
        <taxon>Mycobacteriales</taxon>
        <taxon>Mycobacteriaceae</taxon>
        <taxon>Mycolicibacterium</taxon>
    </lineage>
</organism>
<dbReference type="EMBL" id="QJJU01000020">
    <property type="protein sequence ID" value="PXX04373.1"/>
    <property type="molecule type" value="Genomic_DNA"/>
</dbReference>
<keyword evidence="6 9" id="KW-0378">Hydrolase</keyword>
<comment type="catalytic activity">
    <reaction evidence="1">
        <text>Hydrolyzes glycerol monoesters of long-chain fatty acids.</text>
        <dbReference type="EC" id="3.1.1.23"/>
    </reaction>
</comment>
<comment type="similarity">
    <text evidence="4">Belongs to the peptidase S33 family.</text>
</comment>
<dbReference type="PRINTS" id="PR00793">
    <property type="entry name" value="PROAMNOPTASE"/>
</dbReference>
<comment type="similarity">
    <text evidence="3">Belongs to the AB hydrolase superfamily.</text>
</comment>
<dbReference type="Proteomes" id="UP000247781">
    <property type="component" value="Unassembled WGS sequence"/>
</dbReference>
<dbReference type="RefSeq" id="WP_110318753.1">
    <property type="nucleotide sequence ID" value="NZ_QJJU01000020.1"/>
</dbReference>
<dbReference type="Gene3D" id="3.40.50.1820">
    <property type="entry name" value="alpha/beta hydrolase"/>
    <property type="match status" value="1"/>
</dbReference>
<dbReference type="SUPFAM" id="SSF53474">
    <property type="entry name" value="alpha/beta-Hydrolases"/>
    <property type="match status" value="1"/>
</dbReference>
<dbReference type="GO" id="GO:0006508">
    <property type="term" value="P:proteolysis"/>
    <property type="evidence" value="ECO:0007669"/>
    <property type="project" value="InterPro"/>
</dbReference>
<dbReference type="InterPro" id="IPR022742">
    <property type="entry name" value="Hydrolase_4"/>
</dbReference>
<sequence length="291" mass="31527">MNSIEDTKNDLMSPQRSGWLLGVGQLPLFYRTWQPATDARAAVLITHGLGDHSGRYADLAESLVAEGNAVYALDQRGHGRSAGPRTAGRIVDSVADLSAMVGLIKRDLPGRKVFLVGHSWGGLVTLAYAVRHAHDVDGLILSAPAARPKNASAVQILLGKLLANIAPNTGVATIPYDKVSSDRSVVDAQRQDPLTYQGPIRARMASDTLRAMKDVATGLPTLTLPVLLLHGTDDVIADPSTSRFVHNTIGSQDRTLKLYEGRWHQVFNEPQRESVYADVNTWLNSQRTAKP</sequence>